<dbReference type="EMBL" id="CYTW01000003">
    <property type="protein sequence ID" value="CUK06816.1"/>
    <property type="molecule type" value="Genomic_DNA"/>
</dbReference>
<dbReference type="STRING" id="1715693.PH7735_03072"/>
<dbReference type="GeneID" id="83882061"/>
<evidence type="ECO:0000256" key="1">
    <source>
        <dbReference type="SAM" id="Phobius"/>
    </source>
</evidence>
<keyword evidence="1" id="KW-1133">Transmembrane helix</keyword>
<organism evidence="2 3">
    <name type="scientific">Shimia thalassica</name>
    <dbReference type="NCBI Taxonomy" id="1715693"/>
    <lineage>
        <taxon>Bacteria</taxon>
        <taxon>Pseudomonadati</taxon>
        <taxon>Pseudomonadota</taxon>
        <taxon>Alphaproteobacteria</taxon>
        <taxon>Rhodobacterales</taxon>
        <taxon>Roseobacteraceae</taxon>
    </lineage>
</organism>
<keyword evidence="1" id="KW-0812">Transmembrane</keyword>
<proteinExistence type="predicted"/>
<reference evidence="3" key="1">
    <citation type="submission" date="2015-09" db="EMBL/GenBank/DDBJ databases">
        <authorList>
            <person name="Rodrigo-Torres Lidia"/>
            <person name="Arahal R.David."/>
        </authorList>
    </citation>
    <scope>NUCLEOTIDE SEQUENCE [LARGE SCALE GENOMIC DNA]</scope>
    <source>
        <strain evidence="3">CECT 7735</strain>
    </source>
</reference>
<dbReference type="RefSeq" id="WP_058312222.1">
    <property type="nucleotide sequence ID" value="NZ_CYTW01000003.1"/>
</dbReference>
<feature type="transmembrane region" description="Helical" evidence="1">
    <location>
        <begin position="99"/>
        <end position="119"/>
    </location>
</feature>
<accession>A0A0P1IDD3</accession>
<gene>
    <name evidence="2" type="ORF">PH7735_03072</name>
</gene>
<evidence type="ECO:0000313" key="2">
    <source>
        <dbReference type="EMBL" id="CUK06816.1"/>
    </source>
</evidence>
<evidence type="ECO:0000313" key="3">
    <source>
        <dbReference type="Proteomes" id="UP000051870"/>
    </source>
</evidence>
<feature type="transmembrane region" description="Helical" evidence="1">
    <location>
        <begin position="40"/>
        <end position="59"/>
    </location>
</feature>
<keyword evidence="1" id="KW-0472">Membrane</keyword>
<dbReference type="AlphaFoldDB" id="A0A0P1IDD3"/>
<name>A0A0P1IDD3_9RHOB</name>
<protein>
    <submittedName>
        <fullName evidence="2">Uncharacterized protein</fullName>
    </submittedName>
</protein>
<sequence length="131" mass="13873">MQALKPALPVILAAIVMALVVVFDVPTSFGAHPWWSTKSVLIGAPIGIVIAVLATRLTISAMVRRITFAVAVVAAFGVAKYGGEQFAASYAEDAFAGKLWFFGWIATSAAVAAWLVTLFQTMLDKSPVKSD</sequence>
<feature type="transmembrane region" description="Helical" evidence="1">
    <location>
        <begin position="66"/>
        <end position="83"/>
    </location>
</feature>
<keyword evidence="3" id="KW-1185">Reference proteome</keyword>
<dbReference type="Proteomes" id="UP000051870">
    <property type="component" value="Unassembled WGS sequence"/>
</dbReference>